<name>A0A381X4T4_9ZZZZ</name>
<evidence type="ECO:0000313" key="4">
    <source>
        <dbReference type="EMBL" id="SVA59776.1"/>
    </source>
</evidence>
<dbReference type="Pfam" id="PF13385">
    <property type="entry name" value="Laminin_G_3"/>
    <property type="match status" value="1"/>
</dbReference>
<protein>
    <recommendedName>
        <fullName evidence="3">LamG-like jellyroll fold domain-containing protein</fullName>
    </recommendedName>
</protein>
<evidence type="ECO:0000256" key="1">
    <source>
        <dbReference type="ARBA" id="ARBA00022729"/>
    </source>
</evidence>
<feature type="non-terminal residue" evidence="4">
    <location>
        <position position="503"/>
    </location>
</feature>
<dbReference type="EMBL" id="UINC01013924">
    <property type="protein sequence ID" value="SVA59776.1"/>
    <property type="molecule type" value="Genomic_DNA"/>
</dbReference>
<accession>A0A381X4T4</accession>
<organism evidence="4">
    <name type="scientific">marine metagenome</name>
    <dbReference type="NCBI Taxonomy" id="408172"/>
    <lineage>
        <taxon>unclassified sequences</taxon>
        <taxon>metagenomes</taxon>
        <taxon>ecological metagenomes</taxon>
    </lineage>
</organism>
<dbReference type="Gene3D" id="2.60.120.200">
    <property type="match status" value="1"/>
</dbReference>
<dbReference type="AlphaFoldDB" id="A0A381X4T4"/>
<keyword evidence="2" id="KW-1015">Disulfide bond</keyword>
<gene>
    <name evidence="4" type="ORF">METZ01_LOCUS112630</name>
</gene>
<sequence>MVLPVSIWSQLPFVENFDGETTIPGSDNGHGSLAWTEPAGWTFPNNWQVGNDGWQSHVVGNPFPAAFFYWAPTQSDSEYRDGHRMTSPMISVGNAQKVMVLFDMELDFYGAPPPGNSEGLRIQYRTVGGPWITVLNYEIAAGENVNFALRTDTYIADVSDSIQLGFEAYGDNSTNINSWDIDNIKVKNIPELIDVTISSNNAIDAKQATVNDIISLVFEASTGLSSTAAFFMGETQVTPVNTRDNIWQASYSVQIADDEGPVPFIILFTDTSNVDGSPVTETLDGTLVIIDNSGPGPFAVDTVEVSGGTVMGRVWNSTNTAIDVEVQLPPDEAVTEFRNPPGNSLIFGDNKYISIPNSLELRPENELTVEAWIKPADYNDYEGFFDQAVYSASLKRGFGWVYFGSGWHFVIGQISQPVNDFPVVATQTNVWSHIAATYNGSKIYVYRNGSVVDSALAPTPGGLNYANLGDPVMVGKFNHNGTPGYFNGKIDEVRVWDTARTKV</sequence>
<keyword evidence="1" id="KW-0732">Signal</keyword>
<feature type="domain" description="LamG-like jellyroll fold" evidence="3">
    <location>
        <begin position="365"/>
        <end position="503"/>
    </location>
</feature>
<dbReference type="InterPro" id="IPR006558">
    <property type="entry name" value="LamG-like"/>
</dbReference>
<evidence type="ECO:0000256" key="2">
    <source>
        <dbReference type="ARBA" id="ARBA00023157"/>
    </source>
</evidence>
<proteinExistence type="predicted"/>
<dbReference type="InterPro" id="IPR013320">
    <property type="entry name" value="ConA-like_dom_sf"/>
</dbReference>
<reference evidence="4" key="1">
    <citation type="submission" date="2018-05" db="EMBL/GenBank/DDBJ databases">
        <authorList>
            <person name="Lanie J.A."/>
            <person name="Ng W.-L."/>
            <person name="Kazmierczak K.M."/>
            <person name="Andrzejewski T.M."/>
            <person name="Davidsen T.M."/>
            <person name="Wayne K.J."/>
            <person name="Tettelin H."/>
            <person name="Glass J.I."/>
            <person name="Rusch D."/>
            <person name="Podicherti R."/>
            <person name="Tsui H.-C.T."/>
            <person name="Winkler M.E."/>
        </authorList>
    </citation>
    <scope>NUCLEOTIDE SEQUENCE</scope>
</reference>
<dbReference type="SUPFAM" id="SSF49899">
    <property type="entry name" value="Concanavalin A-like lectins/glucanases"/>
    <property type="match status" value="1"/>
</dbReference>
<dbReference type="SMART" id="SM00560">
    <property type="entry name" value="LamGL"/>
    <property type="match status" value="1"/>
</dbReference>
<evidence type="ECO:0000259" key="3">
    <source>
        <dbReference type="SMART" id="SM00560"/>
    </source>
</evidence>